<keyword evidence="2" id="KW-0812">Transmembrane</keyword>
<keyword evidence="4" id="KW-1185">Reference proteome</keyword>
<dbReference type="Proteomes" id="UP001500063">
    <property type="component" value="Unassembled WGS sequence"/>
</dbReference>
<keyword evidence="2" id="KW-0472">Membrane</keyword>
<keyword evidence="2" id="KW-1133">Transmembrane helix</keyword>
<evidence type="ECO:0000313" key="4">
    <source>
        <dbReference type="Proteomes" id="UP001500063"/>
    </source>
</evidence>
<feature type="transmembrane region" description="Helical" evidence="2">
    <location>
        <begin position="120"/>
        <end position="143"/>
    </location>
</feature>
<evidence type="ECO:0000256" key="2">
    <source>
        <dbReference type="SAM" id="Phobius"/>
    </source>
</evidence>
<evidence type="ECO:0008006" key="5">
    <source>
        <dbReference type="Google" id="ProtNLM"/>
    </source>
</evidence>
<dbReference type="InterPro" id="IPR021235">
    <property type="entry name" value="DUF2637"/>
</dbReference>
<reference evidence="3 4" key="1">
    <citation type="journal article" date="2019" name="Int. J. Syst. Evol. Microbiol.">
        <title>The Global Catalogue of Microorganisms (GCM) 10K type strain sequencing project: providing services to taxonomists for standard genome sequencing and annotation.</title>
        <authorList>
            <consortium name="The Broad Institute Genomics Platform"/>
            <consortium name="The Broad Institute Genome Sequencing Center for Infectious Disease"/>
            <person name="Wu L."/>
            <person name="Ma J."/>
        </authorList>
    </citation>
    <scope>NUCLEOTIDE SEQUENCE [LARGE SCALE GENOMIC DNA]</scope>
    <source>
        <strain evidence="3 4">JCM 4565</strain>
    </source>
</reference>
<sequence length="271" mass="29136">MTSLALSTHTSSRQVTGWDRAAITALATAGCALSYDALQQMAIAIHVRGLLTYLFPLVIDGFIAYGVRALLVLRTASFGARLYVWTLFGTATATSIWANALHAVRLNQQAVPDGLHLGDAAVGILSTLAPLALAGAVHLHILIARHTIRALPHHGDHAGGQAHPEPREDADEDSVVETDRDDLQQRGQGELFSDDTLPNRPRRIGRPTTADLDDLVELARPLFTADEPPTRDAVRQTIRTAGHRISQDRLTQVMNVLRPPASAPTGALATD</sequence>
<feature type="region of interest" description="Disordered" evidence="1">
    <location>
        <begin position="153"/>
        <end position="209"/>
    </location>
</feature>
<feature type="transmembrane region" description="Helical" evidence="2">
    <location>
        <begin position="50"/>
        <end position="70"/>
    </location>
</feature>
<accession>A0ABN0XUK7</accession>
<evidence type="ECO:0000256" key="1">
    <source>
        <dbReference type="SAM" id="MobiDB-lite"/>
    </source>
</evidence>
<dbReference type="Pfam" id="PF10935">
    <property type="entry name" value="DUF2637"/>
    <property type="match status" value="1"/>
</dbReference>
<comment type="caution">
    <text evidence="3">The sequence shown here is derived from an EMBL/GenBank/DDBJ whole genome shotgun (WGS) entry which is preliminary data.</text>
</comment>
<organism evidence="3 4">
    <name type="scientific">Streptomyces blastmyceticus</name>
    <dbReference type="NCBI Taxonomy" id="68180"/>
    <lineage>
        <taxon>Bacteria</taxon>
        <taxon>Bacillati</taxon>
        <taxon>Actinomycetota</taxon>
        <taxon>Actinomycetes</taxon>
        <taxon>Kitasatosporales</taxon>
        <taxon>Streptomycetaceae</taxon>
        <taxon>Streptomyces</taxon>
    </lineage>
</organism>
<gene>
    <name evidence="3" type="ORF">GCM10010319_58660</name>
</gene>
<evidence type="ECO:0000313" key="3">
    <source>
        <dbReference type="EMBL" id="GAA0372708.1"/>
    </source>
</evidence>
<protein>
    <recommendedName>
        <fullName evidence="5">DUF2637 domain-containing protein</fullName>
    </recommendedName>
</protein>
<proteinExistence type="predicted"/>
<dbReference type="EMBL" id="BAAABW010000028">
    <property type="protein sequence ID" value="GAA0372708.1"/>
    <property type="molecule type" value="Genomic_DNA"/>
</dbReference>
<feature type="transmembrane region" description="Helical" evidence="2">
    <location>
        <begin position="82"/>
        <end position="100"/>
    </location>
</feature>
<name>A0ABN0XUK7_9ACTN</name>